<name>A0ABV2J2R5_9HYPH</name>
<feature type="compositionally biased region" description="Basic and acidic residues" evidence="1">
    <location>
        <begin position="1"/>
        <end position="11"/>
    </location>
</feature>
<evidence type="ECO:0000256" key="1">
    <source>
        <dbReference type="SAM" id="MobiDB-lite"/>
    </source>
</evidence>
<comment type="caution">
    <text evidence="2">The sequence shown here is derived from an EMBL/GenBank/DDBJ whole genome shotgun (WGS) entry which is preliminary data.</text>
</comment>
<feature type="region of interest" description="Disordered" evidence="1">
    <location>
        <begin position="1"/>
        <end position="46"/>
    </location>
</feature>
<feature type="compositionally biased region" description="Basic and acidic residues" evidence="1">
    <location>
        <begin position="24"/>
        <end position="38"/>
    </location>
</feature>
<reference evidence="2 3" key="1">
    <citation type="submission" date="2024-06" db="EMBL/GenBank/DDBJ databases">
        <title>Genomic Encyclopedia of Type Strains, Phase IV (KMG-IV): sequencing the most valuable type-strain genomes for metagenomic binning, comparative biology and taxonomic classification.</title>
        <authorList>
            <person name="Goeker M."/>
        </authorList>
    </citation>
    <scope>NUCLEOTIDE SEQUENCE [LARGE SCALE GENOMIC DNA]</scope>
    <source>
        <strain evidence="2 3">DSM 29780</strain>
    </source>
</reference>
<proteinExistence type="predicted"/>
<protein>
    <submittedName>
        <fullName evidence="2">Uncharacterized protein</fullName>
    </submittedName>
</protein>
<accession>A0ABV2J2R5</accession>
<keyword evidence="3" id="KW-1185">Reference proteome</keyword>
<gene>
    <name evidence="2" type="ORF">ABID16_003379</name>
</gene>
<organism evidence="2 3">
    <name type="scientific">Rhizobium aquaticum</name>
    <dbReference type="NCBI Taxonomy" id="1549636"/>
    <lineage>
        <taxon>Bacteria</taxon>
        <taxon>Pseudomonadati</taxon>
        <taxon>Pseudomonadota</taxon>
        <taxon>Alphaproteobacteria</taxon>
        <taxon>Hyphomicrobiales</taxon>
        <taxon>Rhizobiaceae</taxon>
        <taxon>Rhizobium/Agrobacterium group</taxon>
        <taxon>Rhizobium</taxon>
    </lineage>
</organism>
<sequence length="46" mass="5332">MTEQPPRREEPQGNTPRGYLKAKGNPESDRDALEEKLRDPRRKNLG</sequence>
<dbReference type="EMBL" id="JBEPMB010000005">
    <property type="protein sequence ID" value="MET3615036.1"/>
    <property type="molecule type" value="Genomic_DNA"/>
</dbReference>
<evidence type="ECO:0000313" key="2">
    <source>
        <dbReference type="EMBL" id="MET3615036.1"/>
    </source>
</evidence>
<evidence type="ECO:0000313" key="3">
    <source>
        <dbReference type="Proteomes" id="UP001549047"/>
    </source>
</evidence>
<dbReference type="Proteomes" id="UP001549047">
    <property type="component" value="Unassembled WGS sequence"/>
</dbReference>